<dbReference type="STRING" id="754035.Mesau_02594"/>
<dbReference type="EMBL" id="CP003358">
    <property type="protein sequence ID" value="AGB45015.1"/>
    <property type="molecule type" value="Genomic_DNA"/>
</dbReference>
<dbReference type="AlphaFoldDB" id="L0KKD0"/>
<accession>L0KKD0</accession>
<organism evidence="1 2">
    <name type="scientific">Mesorhizobium australicum (strain HAMBI 3006 / LMG 24608 / WSM2073)</name>
    <dbReference type="NCBI Taxonomy" id="754035"/>
    <lineage>
        <taxon>Bacteria</taxon>
        <taxon>Pseudomonadati</taxon>
        <taxon>Pseudomonadota</taxon>
        <taxon>Alphaproteobacteria</taxon>
        <taxon>Hyphomicrobiales</taxon>
        <taxon>Phyllobacteriaceae</taxon>
        <taxon>Mesorhizobium</taxon>
    </lineage>
</organism>
<name>L0KKD0_MESAW</name>
<proteinExistence type="predicted"/>
<evidence type="ECO:0000313" key="1">
    <source>
        <dbReference type="EMBL" id="AGB45015.1"/>
    </source>
</evidence>
<evidence type="ECO:0000313" key="2">
    <source>
        <dbReference type="Proteomes" id="UP000010998"/>
    </source>
</evidence>
<gene>
    <name evidence="1" type="ordered locus">Mesau_02594</name>
</gene>
<protein>
    <submittedName>
        <fullName evidence="1">Uncharacterized protein</fullName>
    </submittedName>
</protein>
<dbReference type="KEGG" id="mam:Mesau_02594"/>
<dbReference type="Proteomes" id="UP000010998">
    <property type="component" value="Chromosome"/>
</dbReference>
<reference evidence="2" key="1">
    <citation type="submission" date="2012-02" db="EMBL/GenBank/DDBJ databases">
        <title>Complete sequence of Mesorhizobium australicum WSM2073.</title>
        <authorList>
            <person name="Lucas S."/>
            <person name="Han J."/>
            <person name="Lapidus A."/>
            <person name="Cheng J.-F."/>
            <person name="Goodwin L."/>
            <person name="Pitluck S."/>
            <person name="Peters L."/>
            <person name="Gu W."/>
            <person name="Detter J.C."/>
            <person name="Han C."/>
            <person name="Tapia R."/>
            <person name="Land M."/>
            <person name="Hauser L."/>
            <person name="Kyrpides N."/>
            <person name="Ivanova N."/>
            <person name="Pagani I."/>
            <person name="Reeve W.G."/>
            <person name="Howieson J.G."/>
            <person name="Tiwari R.P."/>
            <person name="O'Hara G.W."/>
            <person name="Atkins C.A."/>
            <person name="Ronson C.W."/>
            <person name="Nandasena K.G."/>
            <person name="Woyke T."/>
        </authorList>
    </citation>
    <scope>NUCLEOTIDE SEQUENCE [LARGE SCALE GENOMIC DNA]</scope>
    <source>
        <strain evidence="2">LMG 24608 / HAMBI 3006 / WSM2073</strain>
    </source>
</reference>
<sequence>MGAHRHVLLLVTANGEATGWRTACPEHGEMDLPGLRLPAAGNRFHRVRRELSDGQKRTGHVG</sequence>
<dbReference type="HOGENOM" id="CLU_2898994_0_0_5"/>
<keyword evidence="2" id="KW-1185">Reference proteome</keyword>